<keyword evidence="9" id="KW-1185">Reference proteome</keyword>
<dbReference type="OrthoDB" id="4908820at2759"/>
<dbReference type="Pfam" id="PF00067">
    <property type="entry name" value="p450"/>
    <property type="match status" value="1"/>
</dbReference>
<protein>
    <submittedName>
        <fullName evidence="8">Cytochrome p450 domain-containing protein</fullName>
    </submittedName>
</protein>
<dbReference type="GO" id="GO:0005506">
    <property type="term" value="F:iron ion binding"/>
    <property type="evidence" value="ECO:0007669"/>
    <property type="project" value="InterPro"/>
</dbReference>
<comment type="caution">
    <text evidence="8">The sequence shown here is derived from an EMBL/GenBank/DDBJ whole genome shotgun (WGS) entry which is preliminary data.</text>
</comment>
<evidence type="ECO:0000313" key="8">
    <source>
        <dbReference type="EMBL" id="KAH0966782.1"/>
    </source>
</evidence>
<keyword evidence="3" id="KW-0349">Heme</keyword>
<dbReference type="Proteomes" id="UP000824596">
    <property type="component" value="Unassembled WGS sequence"/>
</dbReference>
<evidence type="ECO:0000256" key="2">
    <source>
        <dbReference type="ARBA" id="ARBA00005179"/>
    </source>
</evidence>
<dbReference type="GO" id="GO:0016705">
    <property type="term" value="F:oxidoreductase activity, acting on paired donors, with incorporation or reduction of molecular oxygen"/>
    <property type="evidence" value="ECO:0007669"/>
    <property type="project" value="InterPro"/>
</dbReference>
<evidence type="ECO:0000256" key="4">
    <source>
        <dbReference type="ARBA" id="ARBA00022723"/>
    </source>
</evidence>
<evidence type="ECO:0000256" key="7">
    <source>
        <dbReference type="ARBA" id="ARBA00023033"/>
    </source>
</evidence>
<evidence type="ECO:0000256" key="5">
    <source>
        <dbReference type="ARBA" id="ARBA00023002"/>
    </source>
</evidence>
<dbReference type="Gene3D" id="1.10.630.10">
    <property type="entry name" value="Cytochrome P450"/>
    <property type="match status" value="1"/>
</dbReference>
<dbReference type="GO" id="GO:0004497">
    <property type="term" value="F:monooxygenase activity"/>
    <property type="evidence" value="ECO:0007669"/>
    <property type="project" value="UniProtKB-KW"/>
</dbReference>
<dbReference type="InterPro" id="IPR050121">
    <property type="entry name" value="Cytochrome_P450_monoxygenase"/>
</dbReference>
<dbReference type="GeneID" id="68351320"/>
<evidence type="ECO:0000256" key="1">
    <source>
        <dbReference type="ARBA" id="ARBA00001971"/>
    </source>
</evidence>
<keyword evidence="4" id="KW-0479">Metal-binding</keyword>
<dbReference type="InterPro" id="IPR036396">
    <property type="entry name" value="Cyt_P450_sf"/>
</dbReference>
<keyword evidence="5" id="KW-0560">Oxidoreductase</keyword>
<evidence type="ECO:0000256" key="6">
    <source>
        <dbReference type="ARBA" id="ARBA00023004"/>
    </source>
</evidence>
<name>A0A9P8N4G8_9HYPO</name>
<organism evidence="8 9">
    <name type="scientific">Hirsutella rhossiliensis</name>
    <dbReference type="NCBI Taxonomy" id="111463"/>
    <lineage>
        <taxon>Eukaryota</taxon>
        <taxon>Fungi</taxon>
        <taxon>Dikarya</taxon>
        <taxon>Ascomycota</taxon>
        <taxon>Pezizomycotina</taxon>
        <taxon>Sordariomycetes</taxon>
        <taxon>Hypocreomycetidae</taxon>
        <taxon>Hypocreales</taxon>
        <taxon>Ophiocordycipitaceae</taxon>
        <taxon>Hirsutella</taxon>
    </lineage>
</organism>
<keyword evidence="7" id="KW-0503">Monooxygenase</keyword>
<reference evidence="8" key="1">
    <citation type="submission" date="2021-09" db="EMBL/GenBank/DDBJ databases">
        <title>A high-quality genome of the endoparasitic fungus Hirsutella rhossiliensis with a comparison of Hirsutella genomes reveals transposable elements contributing to genome size variation.</title>
        <authorList>
            <person name="Lin R."/>
            <person name="Jiao Y."/>
            <person name="Sun X."/>
            <person name="Ling J."/>
            <person name="Xie B."/>
            <person name="Cheng X."/>
        </authorList>
    </citation>
    <scope>NUCLEOTIDE SEQUENCE</scope>
    <source>
        <strain evidence="8">HR02</strain>
    </source>
</reference>
<gene>
    <name evidence="8" type="ORF">HRG_02191</name>
</gene>
<dbReference type="RefSeq" id="XP_044724295.1">
    <property type="nucleotide sequence ID" value="XM_044860662.1"/>
</dbReference>
<dbReference type="EMBL" id="JAIZPD010000002">
    <property type="protein sequence ID" value="KAH0966782.1"/>
    <property type="molecule type" value="Genomic_DNA"/>
</dbReference>
<dbReference type="PANTHER" id="PTHR24305">
    <property type="entry name" value="CYTOCHROME P450"/>
    <property type="match status" value="1"/>
</dbReference>
<dbReference type="PANTHER" id="PTHR24305:SF107">
    <property type="entry name" value="P450, PUTATIVE (EUROFUNG)-RELATED"/>
    <property type="match status" value="1"/>
</dbReference>
<accession>A0A9P8N4G8</accession>
<comment type="pathway">
    <text evidence="2">Secondary metabolite biosynthesis.</text>
</comment>
<dbReference type="GO" id="GO:0020037">
    <property type="term" value="F:heme binding"/>
    <property type="evidence" value="ECO:0007669"/>
    <property type="project" value="InterPro"/>
</dbReference>
<evidence type="ECO:0000256" key="3">
    <source>
        <dbReference type="ARBA" id="ARBA00022617"/>
    </source>
</evidence>
<dbReference type="InterPro" id="IPR001128">
    <property type="entry name" value="Cyt_P450"/>
</dbReference>
<comment type="cofactor">
    <cofactor evidence="1">
        <name>heme</name>
        <dbReference type="ChEBI" id="CHEBI:30413"/>
    </cofactor>
</comment>
<dbReference type="AlphaFoldDB" id="A0A9P8N4G8"/>
<sequence length="320" mass="35837">MDVSAAVILNERLGCQLKDHPFASAMMSSMNWHYTAGLKSKWVRWSPLLRLLSWYNGHKMNKYISAVIDRHSAKDSVADTSCETLLDFTLAQHMKKEAVGPDFRPDDKYKKWLTIQLRLFMFTGHASSAPTISYCYYLLSQNPTAMAKLRAEHTQVYGPNPIDAAQRMCEQPLSLNQLPYTTAVIKETLRLFPPASSFRAGASGVDLYDRKGGRRFPTEGMHIWVIHSALHRDPSCWVDANAFIPERWLTLAMHSLKITMVMTVRLFGFQAMYGEVDGACSADGRVVKTLGGERAYPIGAGGSQPADGMPCKVVLRVLEE</sequence>
<keyword evidence="6" id="KW-0408">Iron</keyword>
<proteinExistence type="predicted"/>
<evidence type="ECO:0000313" key="9">
    <source>
        <dbReference type="Proteomes" id="UP000824596"/>
    </source>
</evidence>
<dbReference type="SUPFAM" id="SSF48264">
    <property type="entry name" value="Cytochrome P450"/>
    <property type="match status" value="1"/>
</dbReference>